<reference evidence="1" key="1">
    <citation type="submission" date="2023-10" db="EMBL/GenBank/DDBJ databases">
        <authorList>
            <person name="Rodriguez Cubillos JULIANA M."/>
            <person name="De Vega J."/>
        </authorList>
    </citation>
    <scope>NUCLEOTIDE SEQUENCE</scope>
</reference>
<gene>
    <name evidence="1" type="ORF">MILVUS5_LOCUS32941</name>
</gene>
<name>A0ACB0LIW3_TRIPR</name>
<evidence type="ECO:0000313" key="1">
    <source>
        <dbReference type="EMBL" id="CAJ2668575.1"/>
    </source>
</evidence>
<sequence>MVHNEKAKVDIKFDDVADILPGKENICIKGKIHVIVTKQLIYMFDSKLGESQRYEMSYFSVFPLSGFYRTTLYPYKLCSKLRQREYVRDDKMTKMVIVELTYHNGKCECGLIGDYVDDLNKKMGKSMTGLPIVVVQFVKVKFFRDNLEVESFKNVIVVHGIESDTIVPLIGERVKHPLDEEFLRMYPMKFIAELGKLFEDGMFVVCVEVVGIVDAHDWLYLACKCHKRVIPDSDVYFCSANTTWVVYFEVTDGKTTCVFLLFDSEMSYMIEKSCAFFVAQSKAAVSDGSYRVKKVCMNPTIIEAFCSEGGFFTPSKIHDPVKR</sequence>
<dbReference type="Proteomes" id="UP001177021">
    <property type="component" value="Unassembled WGS sequence"/>
</dbReference>
<comment type="caution">
    <text evidence="1">The sequence shown here is derived from an EMBL/GenBank/DDBJ whole genome shotgun (WGS) entry which is preliminary data.</text>
</comment>
<accession>A0ACB0LIW3</accession>
<keyword evidence="2" id="KW-1185">Reference proteome</keyword>
<protein>
    <submittedName>
        <fullName evidence="1">Uncharacterized protein</fullName>
    </submittedName>
</protein>
<organism evidence="1 2">
    <name type="scientific">Trifolium pratense</name>
    <name type="common">Red clover</name>
    <dbReference type="NCBI Taxonomy" id="57577"/>
    <lineage>
        <taxon>Eukaryota</taxon>
        <taxon>Viridiplantae</taxon>
        <taxon>Streptophyta</taxon>
        <taxon>Embryophyta</taxon>
        <taxon>Tracheophyta</taxon>
        <taxon>Spermatophyta</taxon>
        <taxon>Magnoliopsida</taxon>
        <taxon>eudicotyledons</taxon>
        <taxon>Gunneridae</taxon>
        <taxon>Pentapetalae</taxon>
        <taxon>rosids</taxon>
        <taxon>fabids</taxon>
        <taxon>Fabales</taxon>
        <taxon>Fabaceae</taxon>
        <taxon>Papilionoideae</taxon>
        <taxon>50 kb inversion clade</taxon>
        <taxon>NPAAA clade</taxon>
        <taxon>Hologalegina</taxon>
        <taxon>IRL clade</taxon>
        <taxon>Trifolieae</taxon>
        <taxon>Trifolium</taxon>
    </lineage>
</organism>
<evidence type="ECO:0000313" key="2">
    <source>
        <dbReference type="Proteomes" id="UP001177021"/>
    </source>
</evidence>
<dbReference type="EMBL" id="CASHSV030000513">
    <property type="protein sequence ID" value="CAJ2668575.1"/>
    <property type="molecule type" value="Genomic_DNA"/>
</dbReference>
<proteinExistence type="predicted"/>